<evidence type="ECO:0000313" key="2">
    <source>
        <dbReference type="Proteomes" id="UP000077266"/>
    </source>
</evidence>
<organism evidence="1 2">
    <name type="scientific">Exidia glandulosa HHB12029</name>
    <dbReference type="NCBI Taxonomy" id="1314781"/>
    <lineage>
        <taxon>Eukaryota</taxon>
        <taxon>Fungi</taxon>
        <taxon>Dikarya</taxon>
        <taxon>Basidiomycota</taxon>
        <taxon>Agaricomycotina</taxon>
        <taxon>Agaricomycetes</taxon>
        <taxon>Auriculariales</taxon>
        <taxon>Exidiaceae</taxon>
        <taxon>Exidia</taxon>
    </lineage>
</organism>
<dbReference type="Proteomes" id="UP000077266">
    <property type="component" value="Unassembled WGS sequence"/>
</dbReference>
<keyword evidence="2" id="KW-1185">Reference proteome</keyword>
<gene>
    <name evidence="1" type="ORF">EXIGLDRAFT_771819</name>
</gene>
<dbReference type="AlphaFoldDB" id="A0A165FQQ0"/>
<evidence type="ECO:0000313" key="1">
    <source>
        <dbReference type="EMBL" id="KZV89377.1"/>
    </source>
</evidence>
<sequence>MRSPRTRVTGATRPVYFTRECPIRPHDSILVAERPTGLLLERPSVVTGLVNYCRKFWSKRYCARQAALGFKHCWPIP</sequence>
<dbReference type="InParanoid" id="A0A165FQQ0"/>
<accession>A0A165FQQ0</accession>
<dbReference type="EMBL" id="KV426074">
    <property type="protein sequence ID" value="KZV89377.1"/>
    <property type="molecule type" value="Genomic_DNA"/>
</dbReference>
<protein>
    <submittedName>
        <fullName evidence="1">Uncharacterized protein</fullName>
    </submittedName>
</protein>
<reference evidence="1 2" key="1">
    <citation type="journal article" date="2016" name="Mol. Biol. Evol.">
        <title>Comparative Genomics of Early-Diverging Mushroom-Forming Fungi Provides Insights into the Origins of Lignocellulose Decay Capabilities.</title>
        <authorList>
            <person name="Nagy L.G."/>
            <person name="Riley R."/>
            <person name="Tritt A."/>
            <person name="Adam C."/>
            <person name="Daum C."/>
            <person name="Floudas D."/>
            <person name="Sun H."/>
            <person name="Yadav J.S."/>
            <person name="Pangilinan J."/>
            <person name="Larsson K.H."/>
            <person name="Matsuura K."/>
            <person name="Barry K."/>
            <person name="Labutti K."/>
            <person name="Kuo R."/>
            <person name="Ohm R.A."/>
            <person name="Bhattacharya S.S."/>
            <person name="Shirouzu T."/>
            <person name="Yoshinaga Y."/>
            <person name="Martin F.M."/>
            <person name="Grigoriev I.V."/>
            <person name="Hibbett D.S."/>
        </authorList>
    </citation>
    <scope>NUCLEOTIDE SEQUENCE [LARGE SCALE GENOMIC DNA]</scope>
    <source>
        <strain evidence="1 2">HHB12029</strain>
    </source>
</reference>
<name>A0A165FQQ0_EXIGL</name>
<proteinExistence type="predicted"/>